<dbReference type="InterPro" id="IPR000182">
    <property type="entry name" value="GNAT_dom"/>
</dbReference>
<dbReference type="Gene3D" id="3.40.630.30">
    <property type="match status" value="1"/>
</dbReference>
<dbReference type="RefSeq" id="WP_220205470.1">
    <property type="nucleotide sequence ID" value="NZ_BNJK01000001.1"/>
</dbReference>
<gene>
    <name evidence="4" type="ORF">KSF_048030</name>
</gene>
<accession>A0A8J3IQ15</accession>
<dbReference type="AlphaFoldDB" id="A0A8J3IQ15"/>
<dbReference type="PANTHER" id="PTHR43877:SF2">
    <property type="entry name" value="AMINOALKYLPHOSPHONATE N-ACETYLTRANSFERASE-RELATED"/>
    <property type="match status" value="1"/>
</dbReference>
<proteinExistence type="predicted"/>
<dbReference type="GO" id="GO:0016747">
    <property type="term" value="F:acyltransferase activity, transferring groups other than amino-acyl groups"/>
    <property type="evidence" value="ECO:0007669"/>
    <property type="project" value="InterPro"/>
</dbReference>
<comment type="caution">
    <text evidence="4">The sequence shown here is derived from an EMBL/GenBank/DDBJ whole genome shotgun (WGS) entry which is preliminary data.</text>
</comment>
<evidence type="ECO:0000259" key="3">
    <source>
        <dbReference type="PROSITE" id="PS51186"/>
    </source>
</evidence>
<evidence type="ECO:0000256" key="1">
    <source>
        <dbReference type="ARBA" id="ARBA00022679"/>
    </source>
</evidence>
<dbReference type="PROSITE" id="PS51186">
    <property type="entry name" value="GNAT"/>
    <property type="match status" value="1"/>
</dbReference>
<keyword evidence="2" id="KW-0012">Acyltransferase</keyword>
<keyword evidence="5" id="KW-1185">Reference proteome</keyword>
<dbReference type="InterPro" id="IPR050832">
    <property type="entry name" value="Bact_Acetyltransf"/>
</dbReference>
<protein>
    <submittedName>
        <fullName evidence="4">N-acetyltransferase</fullName>
    </submittedName>
</protein>
<evidence type="ECO:0000313" key="5">
    <source>
        <dbReference type="Proteomes" id="UP000597444"/>
    </source>
</evidence>
<dbReference type="Pfam" id="PF00583">
    <property type="entry name" value="Acetyltransf_1"/>
    <property type="match status" value="1"/>
</dbReference>
<dbReference type="Proteomes" id="UP000597444">
    <property type="component" value="Unassembled WGS sequence"/>
</dbReference>
<organism evidence="4 5">
    <name type="scientific">Reticulibacter mediterranei</name>
    <dbReference type="NCBI Taxonomy" id="2778369"/>
    <lineage>
        <taxon>Bacteria</taxon>
        <taxon>Bacillati</taxon>
        <taxon>Chloroflexota</taxon>
        <taxon>Ktedonobacteria</taxon>
        <taxon>Ktedonobacterales</taxon>
        <taxon>Reticulibacteraceae</taxon>
        <taxon>Reticulibacter</taxon>
    </lineage>
</organism>
<keyword evidence="1" id="KW-0808">Transferase</keyword>
<name>A0A8J3IQ15_9CHLR</name>
<dbReference type="CDD" id="cd04301">
    <property type="entry name" value="NAT_SF"/>
    <property type="match status" value="1"/>
</dbReference>
<dbReference type="SUPFAM" id="SSF55729">
    <property type="entry name" value="Acyl-CoA N-acyltransferases (Nat)"/>
    <property type="match status" value="1"/>
</dbReference>
<dbReference type="EMBL" id="BNJK01000001">
    <property type="protein sequence ID" value="GHO94755.1"/>
    <property type="molecule type" value="Genomic_DNA"/>
</dbReference>
<reference evidence="4" key="1">
    <citation type="submission" date="2020-10" db="EMBL/GenBank/DDBJ databases">
        <title>Taxonomic study of unclassified bacteria belonging to the class Ktedonobacteria.</title>
        <authorList>
            <person name="Yabe S."/>
            <person name="Wang C.M."/>
            <person name="Zheng Y."/>
            <person name="Sakai Y."/>
            <person name="Cavaletti L."/>
            <person name="Monciardini P."/>
            <person name="Donadio S."/>
        </authorList>
    </citation>
    <scope>NUCLEOTIDE SEQUENCE</scope>
    <source>
        <strain evidence="4">ID150040</strain>
    </source>
</reference>
<dbReference type="PANTHER" id="PTHR43877">
    <property type="entry name" value="AMINOALKYLPHOSPHONATE N-ACETYLTRANSFERASE-RELATED-RELATED"/>
    <property type="match status" value="1"/>
</dbReference>
<feature type="domain" description="N-acetyltransferase" evidence="3">
    <location>
        <begin position="4"/>
        <end position="144"/>
    </location>
</feature>
<dbReference type="InterPro" id="IPR016181">
    <property type="entry name" value="Acyl_CoA_acyltransferase"/>
</dbReference>
<evidence type="ECO:0000256" key="2">
    <source>
        <dbReference type="ARBA" id="ARBA00023315"/>
    </source>
</evidence>
<evidence type="ECO:0000313" key="4">
    <source>
        <dbReference type="EMBL" id="GHO94755.1"/>
    </source>
</evidence>
<sequence>MPAFSIRPLTSHDRIWILQFISEQWGSNIIISRGTFYTADALPGFIAVEDGKRVGLITYHIQGNECEVVSVDSTRPGKGIGTALIDAVRQEAQRTGCKRLWLITTNDNLTALRFYQRHGFVLVAVHRNAIDEVSRKLKPQIPLIGEHGIPIRDEIELEMPLNNGERKVSLS</sequence>